<sequence>MNDDVSVREKCCPSPELLERGNWNVFCAELSQSVTARKLWPRFMKRRAQVTADIFTEKKLWTIWENPNGDIVFAVSVCPCSNKKLYLKTRKGLKRTRLVIGRGKVPSDETSSRDKRIFKLHVSPLDNQLKIKHAKSGKFLYCDRNGLLRLKRREEQADSWDLNKAGPDTNSL</sequence>
<protein>
    <submittedName>
        <fullName evidence="1">Uncharacterized protein LOC100187199</fullName>
    </submittedName>
</protein>
<gene>
    <name evidence="1" type="primary">LOC100187199</name>
</gene>
<organism evidence="1">
    <name type="scientific">Phallusia mammillata</name>
    <dbReference type="NCBI Taxonomy" id="59560"/>
    <lineage>
        <taxon>Eukaryota</taxon>
        <taxon>Metazoa</taxon>
        <taxon>Chordata</taxon>
        <taxon>Tunicata</taxon>
        <taxon>Ascidiacea</taxon>
        <taxon>Phlebobranchia</taxon>
        <taxon>Ascidiidae</taxon>
        <taxon>Phallusia</taxon>
    </lineage>
</organism>
<reference evidence="1" key="1">
    <citation type="submission" date="2020-04" db="EMBL/GenBank/DDBJ databases">
        <authorList>
            <person name="Neveu A P."/>
        </authorList>
    </citation>
    <scope>NUCLEOTIDE SEQUENCE</scope>
    <source>
        <tissue evidence="1">Whole embryo</tissue>
    </source>
</reference>
<dbReference type="AlphaFoldDB" id="A0A6F9DJB4"/>
<evidence type="ECO:0000313" key="1">
    <source>
        <dbReference type="EMBL" id="CAB3263056.1"/>
    </source>
</evidence>
<dbReference type="EMBL" id="LR787194">
    <property type="protein sequence ID" value="CAB3263056.1"/>
    <property type="molecule type" value="mRNA"/>
</dbReference>
<accession>A0A6F9DJB4</accession>
<proteinExistence type="evidence at transcript level"/>
<name>A0A6F9DJB4_9ASCI</name>